<organism evidence="2 3">
    <name type="scientific">Umbra pygmaea</name>
    <name type="common">Eastern mudminnow</name>
    <dbReference type="NCBI Taxonomy" id="75934"/>
    <lineage>
        <taxon>Eukaryota</taxon>
        <taxon>Metazoa</taxon>
        <taxon>Chordata</taxon>
        <taxon>Craniata</taxon>
        <taxon>Vertebrata</taxon>
        <taxon>Euteleostomi</taxon>
        <taxon>Actinopterygii</taxon>
        <taxon>Neopterygii</taxon>
        <taxon>Teleostei</taxon>
        <taxon>Protacanthopterygii</taxon>
        <taxon>Esociformes</taxon>
        <taxon>Umbridae</taxon>
        <taxon>Umbra</taxon>
    </lineage>
</organism>
<evidence type="ECO:0000313" key="3">
    <source>
        <dbReference type="Proteomes" id="UP001557470"/>
    </source>
</evidence>
<protein>
    <recommendedName>
        <fullName evidence="4">Secreted protein</fullName>
    </recommendedName>
</protein>
<evidence type="ECO:0008006" key="4">
    <source>
        <dbReference type="Google" id="ProtNLM"/>
    </source>
</evidence>
<evidence type="ECO:0000256" key="1">
    <source>
        <dbReference type="SAM" id="SignalP"/>
    </source>
</evidence>
<keyword evidence="3" id="KW-1185">Reference proteome</keyword>
<accession>A0ABD0WTL7</accession>
<feature type="chain" id="PRO_5044740770" description="Secreted protein" evidence="1">
    <location>
        <begin position="24"/>
        <end position="97"/>
    </location>
</feature>
<reference evidence="2 3" key="1">
    <citation type="submission" date="2024-06" db="EMBL/GenBank/DDBJ databases">
        <authorList>
            <person name="Pan Q."/>
            <person name="Wen M."/>
            <person name="Jouanno E."/>
            <person name="Zahm M."/>
            <person name="Klopp C."/>
            <person name="Cabau C."/>
            <person name="Louis A."/>
            <person name="Berthelot C."/>
            <person name="Parey E."/>
            <person name="Roest Crollius H."/>
            <person name="Montfort J."/>
            <person name="Robinson-Rechavi M."/>
            <person name="Bouchez O."/>
            <person name="Lampietro C."/>
            <person name="Lopez Roques C."/>
            <person name="Donnadieu C."/>
            <person name="Postlethwait J."/>
            <person name="Bobe J."/>
            <person name="Verreycken H."/>
            <person name="Guiguen Y."/>
        </authorList>
    </citation>
    <scope>NUCLEOTIDE SEQUENCE [LARGE SCALE GENOMIC DNA]</scope>
    <source>
        <strain evidence="2">Up_M1</strain>
        <tissue evidence="2">Testis</tissue>
    </source>
</reference>
<gene>
    <name evidence="2" type="ORF">UPYG_G00133390</name>
</gene>
<dbReference type="EMBL" id="JAGEUA010000004">
    <property type="protein sequence ID" value="KAL0983835.1"/>
    <property type="molecule type" value="Genomic_DNA"/>
</dbReference>
<evidence type="ECO:0000313" key="2">
    <source>
        <dbReference type="EMBL" id="KAL0983835.1"/>
    </source>
</evidence>
<sequence>MEDWGRPLGALLLHRLVWRQVCLHCTVCSQAMDSTDVLSPQSSAACLIRWEADLSQCTETQVSFHLDCLQLSPCSPGLSLPSIEGHMGPCDLSLGQT</sequence>
<name>A0ABD0WTL7_UMBPY</name>
<dbReference type="Proteomes" id="UP001557470">
    <property type="component" value="Unassembled WGS sequence"/>
</dbReference>
<comment type="caution">
    <text evidence="2">The sequence shown here is derived from an EMBL/GenBank/DDBJ whole genome shotgun (WGS) entry which is preliminary data.</text>
</comment>
<feature type="signal peptide" evidence="1">
    <location>
        <begin position="1"/>
        <end position="23"/>
    </location>
</feature>
<proteinExistence type="predicted"/>
<dbReference type="AlphaFoldDB" id="A0ABD0WTL7"/>
<keyword evidence="1" id="KW-0732">Signal</keyword>